<name>A0A9P4J201_9PEZI</name>
<evidence type="ECO:0000313" key="2">
    <source>
        <dbReference type="EMBL" id="KAF2153676.1"/>
    </source>
</evidence>
<reference evidence="2" key="1">
    <citation type="journal article" date="2020" name="Stud. Mycol.">
        <title>101 Dothideomycetes genomes: a test case for predicting lifestyles and emergence of pathogens.</title>
        <authorList>
            <person name="Haridas S."/>
            <person name="Albert R."/>
            <person name="Binder M."/>
            <person name="Bloem J."/>
            <person name="Labutti K."/>
            <person name="Salamov A."/>
            <person name="Andreopoulos B."/>
            <person name="Baker S."/>
            <person name="Barry K."/>
            <person name="Bills G."/>
            <person name="Bluhm B."/>
            <person name="Cannon C."/>
            <person name="Castanera R."/>
            <person name="Culley D."/>
            <person name="Daum C."/>
            <person name="Ezra D."/>
            <person name="Gonzalez J."/>
            <person name="Henrissat B."/>
            <person name="Kuo A."/>
            <person name="Liang C."/>
            <person name="Lipzen A."/>
            <person name="Lutzoni F."/>
            <person name="Magnuson J."/>
            <person name="Mondo S."/>
            <person name="Nolan M."/>
            <person name="Ohm R."/>
            <person name="Pangilinan J."/>
            <person name="Park H.-J."/>
            <person name="Ramirez L."/>
            <person name="Alfaro M."/>
            <person name="Sun H."/>
            <person name="Tritt A."/>
            <person name="Yoshinaga Y."/>
            <person name="Zwiers L.-H."/>
            <person name="Turgeon B."/>
            <person name="Goodwin S."/>
            <person name="Spatafora J."/>
            <person name="Crous P."/>
            <person name="Grigoriev I."/>
        </authorList>
    </citation>
    <scope>NUCLEOTIDE SEQUENCE</scope>
    <source>
        <strain evidence="2">CBS 260.36</strain>
    </source>
</reference>
<organism evidence="2 3">
    <name type="scientific">Myriangium duriaei CBS 260.36</name>
    <dbReference type="NCBI Taxonomy" id="1168546"/>
    <lineage>
        <taxon>Eukaryota</taxon>
        <taxon>Fungi</taxon>
        <taxon>Dikarya</taxon>
        <taxon>Ascomycota</taxon>
        <taxon>Pezizomycotina</taxon>
        <taxon>Dothideomycetes</taxon>
        <taxon>Dothideomycetidae</taxon>
        <taxon>Myriangiales</taxon>
        <taxon>Myriangiaceae</taxon>
        <taxon>Myriangium</taxon>
    </lineage>
</organism>
<evidence type="ECO:0000256" key="1">
    <source>
        <dbReference type="SAM" id="MobiDB-lite"/>
    </source>
</evidence>
<keyword evidence="3" id="KW-1185">Reference proteome</keyword>
<sequence>MVTPVDLLRGVDGQEELPSYDDASRSSGKSHVRSTVTTASHIDPAAYNIAHSSVSEDKTTRTTTMSSLSQTPDALIKFIYNQSALPPRPVIRITGTHLRHNETISPDFDLLLNITPYIIPQGSDPQSRIEVSEIDSHSVPGDYKATQGPVHSLEHWSRTFCEDLAAKKSFSIQRHVTNWDTEFLHDQIVSQIRSLKFVGQVSVTFPVTHSKVVVSHASIDRPPRQNIMSFISSSSHSSSSPPKNYDVVRVN</sequence>
<feature type="region of interest" description="Disordered" evidence="1">
    <location>
        <begin position="230"/>
        <end position="251"/>
    </location>
</feature>
<feature type="region of interest" description="Disordered" evidence="1">
    <location>
        <begin position="1"/>
        <end position="36"/>
    </location>
</feature>
<proteinExistence type="predicted"/>
<dbReference type="Proteomes" id="UP000799439">
    <property type="component" value="Unassembled WGS sequence"/>
</dbReference>
<dbReference type="OrthoDB" id="203796at2759"/>
<comment type="caution">
    <text evidence="2">The sequence shown here is derived from an EMBL/GenBank/DDBJ whole genome shotgun (WGS) entry which is preliminary data.</text>
</comment>
<dbReference type="PANTHER" id="PTHR37848">
    <property type="entry name" value="EXPRESSED PROTEIN"/>
    <property type="match status" value="1"/>
</dbReference>
<gene>
    <name evidence="2" type="ORF">K461DRAFT_292393</name>
</gene>
<feature type="compositionally biased region" description="Low complexity" evidence="1">
    <location>
        <begin position="230"/>
        <end position="240"/>
    </location>
</feature>
<feature type="compositionally biased region" description="Polar residues" evidence="1">
    <location>
        <begin position="25"/>
        <end position="36"/>
    </location>
</feature>
<evidence type="ECO:0000313" key="3">
    <source>
        <dbReference type="Proteomes" id="UP000799439"/>
    </source>
</evidence>
<dbReference type="PANTHER" id="PTHR37848:SF1">
    <property type="entry name" value="SUN DOMAIN-CONTAINING PROTEIN"/>
    <property type="match status" value="1"/>
</dbReference>
<accession>A0A9P4J201</accession>
<dbReference type="AlphaFoldDB" id="A0A9P4J201"/>
<dbReference type="EMBL" id="ML996084">
    <property type="protein sequence ID" value="KAF2153676.1"/>
    <property type="molecule type" value="Genomic_DNA"/>
</dbReference>
<protein>
    <submittedName>
        <fullName evidence="2">Uncharacterized protein</fullName>
    </submittedName>
</protein>